<protein>
    <submittedName>
        <fullName evidence="1">Uncharacterized protein</fullName>
    </submittedName>
</protein>
<proteinExistence type="predicted"/>
<name>A0A0E9TW93_ANGAN</name>
<reference evidence="1" key="1">
    <citation type="submission" date="2014-11" db="EMBL/GenBank/DDBJ databases">
        <authorList>
            <person name="Amaro Gonzalez C."/>
        </authorList>
    </citation>
    <scope>NUCLEOTIDE SEQUENCE</scope>
</reference>
<sequence length="20" mass="2301">MHHMLCCLSMGSLSYTLFLI</sequence>
<reference evidence="1" key="2">
    <citation type="journal article" date="2015" name="Fish Shellfish Immunol.">
        <title>Early steps in the European eel (Anguilla anguilla)-Vibrio vulnificus interaction in the gills: Role of the RtxA13 toxin.</title>
        <authorList>
            <person name="Callol A."/>
            <person name="Pajuelo D."/>
            <person name="Ebbesson L."/>
            <person name="Teles M."/>
            <person name="MacKenzie S."/>
            <person name="Amaro C."/>
        </authorList>
    </citation>
    <scope>NUCLEOTIDE SEQUENCE</scope>
</reference>
<organism evidence="1">
    <name type="scientific">Anguilla anguilla</name>
    <name type="common">European freshwater eel</name>
    <name type="synonym">Muraena anguilla</name>
    <dbReference type="NCBI Taxonomy" id="7936"/>
    <lineage>
        <taxon>Eukaryota</taxon>
        <taxon>Metazoa</taxon>
        <taxon>Chordata</taxon>
        <taxon>Craniata</taxon>
        <taxon>Vertebrata</taxon>
        <taxon>Euteleostomi</taxon>
        <taxon>Actinopterygii</taxon>
        <taxon>Neopterygii</taxon>
        <taxon>Teleostei</taxon>
        <taxon>Anguilliformes</taxon>
        <taxon>Anguillidae</taxon>
        <taxon>Anguilla</taxon>
    </lineage>
</organism>
<accession>A0A0E9TW93</accession>
<dbReference type="EMBL" id="GBXM01050638">
    <property type="protein sequence ID" value="JAH57939.1"/>
    <property type="molecule type" value="Transcribed_RNA"/>
</dbReference>
<dbReference type="AlphaFoldDB" id="A0A0E9TW93"/>
<evidence type="ECO:0000313" key="1">
    <source>
        <dbReference type="EMBL" id="JAH57939.1"/>
    </source>
</evidence>